<accession>A0A132EGM0</accession>
<proteinExistence type="predicted"/>
<sequence length="141" mass="15620">MEPTMTDMVTIPRALLQDLIDDVSDYAASREFKPREKAWRDDVIERARALLAPTQQPSGEVTDEPTPDYMTCESRRPFAVNSIRARAEELRGAEKRCRNAFRKDFMGAPARFVADAYGEAAAALKARLAAIDAARAQGGES</sequence>
<evidence type="ECO:0000313" key="2">
    <source>
        <dbReference type="EMBL" id="KWF29877.1"/>
    </source>
</evidence>
<dbReference type="Proteomes" id="UP000062912">
    <property type="component" value="Unassembled WGS sequence"/>
</dbReference>
<gene>
    <name evidence="2" type="ORF">WT56_15950</name>
</gene>
<evidence type="ECO:0000256" key="1">
    <source>
        <dbReference type="SAM" id="MobiDB-lite"/>
    </source>
</evidence>
<dbReference type="EMBL" id="LPJR01000029">
    <property type="protein sequence ID" value="KWF29877.1"/>
    <property type="molecule type" value="Genomic_DNA"/>
</dbReference>
<feature type="region of interest" description="Disordered" evidence="1">
    <location>
        <begin position="52"/>
        <end position="72"/>
    </location>
</feature>
<name>A0A132EGM0_9BURK</name>
<evidence type="ECO:0000313" key="3">
    <source>
        <dbReference type="Proteomes" id="UP000062912"/>
    </source>
</evidence>
<comment type="caution">
    <text evidence="2">The sequence shown here is derived from an EMBL/GenBank/DDBJ whole genome shotgun (WGS) entry which is preliminary data.</text>
</comment>
<dbReference type="AlphaFoldDB" id="A0A132EGM0"/>
<organism evidence="2 3">
    <name type="scientific">Burkholderia pseudomultivorans</name>
    <dbReference type="NCBI Taxonomy" id="1207504"/>
    <lineage>
        <taxon>Bacteria</taxon>
        <taxon>Pseudomonadati</taxon>
        <taxon>Pseudomonadota</taxon>
        <taxon>Betaproteobacteria</taxon>
        <taxon>Burkholderiales</taxon>
        <taxon>Burkholderiaceae</taxon>
        <taxon>Burkholderia</taxon>
        <taxon>Burkholderia cepacia complex</taxon>
    </lineage>
</organism>
<protein>
    <submittedName>
        <fullName evidence="2">Uncharacterized protein</fullName>
    </submittedName>
</protein>
<reference evidence="2 3" key="1">
    <citation type="submission" date="2015-11" db="EMBL/GenBank/DDBJ databases">
        <title>Expanding the genomic diversity of Burkholderia species for the development of highly accurate diagnostics.</title>
        <authorList>
            <person name="Sahl J."/>
            <person name="Keim P."/>
            <person name="Wagner D."/>
        </authorList>
    </citation>
    <scope>NUCLEOTIDE SEQUENCE [LARGE SCALE GENOMIC DNA]</scope>
    <source>
        <strain evidence="2 3">MSMB368WGS</strain>
    </source>
</reference>